<dbReference type="EMBL" id="JAMYWD010000010">
    <property type="protein sequence ID" value="KAJ4959567.1"/>
    <property type="molecule type" value="Genomic_DNA"/>
</dbReference>
<dbReference type="InterPro" id="IPR036457">
    <property type="entry name" value="PPM-type-like_dom_sf"/>
</dbReference>
<evidence type="ECO:0000313" key="2">
    <source>
        <dbReference type="Proteomes" id="UP001141806"/>
    </source>
</evidence>
<dbReference type="AlphaFoldDB" id="A0A9Q0K1Q2"/>
<gene>
    <name evidence="1" type="ORF">NE237_026678</name>
</gene>
<dbReference type="InterPro" id="IPR000222">
    <property type="entry name" value="PP2C_BS"/>
</dbReference>
<reference evidence="1" key="1">
    <citation type="journal article" date="2023" name="Plant J.">
        <title>The genome of the king protea, Protea cynaroides.</title>
        <authorList>
            <person name="Chang J."/>
            <person name="Duong T.A."/>
            <person name="Schoeman C."/>
            <person name="Ma X."/>
            <person name="Roodt D."/>
            <person name="Barker N."/>
            <person name="Li Z."/>
            <person name="Van de Peer Y."/>
            <person name="Mizrachi E."/>
        </authorList>
    </citation>
    <scope>NUCLEOTIDE SEQUENCE</scope>
    <source>
        <tissue evidence="1">Young leaves</tissue>
    </source>
</reference>
<dbReference type="GO" id="GO:0043169">
    <property type="term" value="F:cation binding"/>
    <property type="evidence" value="ECO:0007669"/>
    <property type="project" value="InterPro"/>
</dbReference>
<proteinExistence type="predicted"/>
<protein>
    <submittedName>
        <fullName evidence="1">Uncharacterized protein</fullName>
    </submittedName>
</protein>
<dbReference type="Proteomes" id="UP001141806">
    <property type="component" value="Unassembled WGS sequence"/>
</dbReference>
<dbReference type="Gene3D" id="3.60.40.10">
    <property type="entry name" value="PPM-type phosphatase domain"/>
    <property type="match status" value="1"/>
</dbReference>
<evidence type="ECO:0000313" key="1">
    <source>
        <dbReference type="EMBL" id="KAJ4959567.1"/>
    </source>
</evidence>
<comment type="caution">
    <text evidence="1">The sequence shown here is derived from an EMBL/GenBank/DDBJ whole genome shotgun (WGS) entry which is preliminary data.</text>
</comment>
<sequence>MSETGVDFLRVSTVNDIMDLRTRPAINPVNSLGTPRSSVEALDAWGRRESARVHSHNSSGEFSMTVVQANNLLEDQSQIESDPLTSLESSGPYGTFVGIYDGHGGPETTYYINDHLFQKYIFGDQRRRGEDITYCLKIQLIAGEDIACFPAMSPLTKTKLK</sequence>
<keyword evidence="2" id="KW-1185">Reference proteome</keyword>
<name>A0A9Q0K1Q2_9MAGN</name>
<accession>A0A9Q0K1Q2</accession>
<organism evidence="1 2">
    <name type="scientific">Protea cynaroides</name>
    <dbReference type="NCBI Taxonomy" id="273540"/>
    <lineage>
        <taxon>Eukaryota</taxon>
        <taxon>Viridiplantae</taxon>
        <taxon>Streptophyta</taxon>
        <taxon>Embryophyta</taxon>
        <taxon>Tracheophyta</taxon>
        <taxon>Spermatophyta</taxon>
        <taxon>Magnoliopsida</taxon>
        <taxon>Proteales</taxon>
        <taxon>Proteaceae</taxon>
        <taxon>Protea</taxon>
    </lineage>
</organism>
<dbReference type="OrthoDB" id="1655036at2759"/>
<dbReference type="PROSITE" id="PS01032">
    <property type="entry name" value="PPM_1"/>
    <property type="match status" value="1"/>
</dbReference>